<feature type="domain" description="C2H2-type" evidence="12">
    <location>
        <begin position="495"/>
        <end position="522"/>
    </location>
</feature>
<keyword evidence="14" id="KW-1185">Reference proteome</keyword>
<evidence type="ECO:0000256" key="10">
    <source>
        <dbReference type="PROSITE-ProRule" id="PRU00042"/>
    </source>
</evidence>
<keyword evidence="8" id="KW-0804">Transcription</keyword>
<dbReference type="GO" id="GO:0008270">
    <property type="term" value="F:zinc ion binding"/>
    <property type="evidence" value="ECO:0007669"/>
    <property type="project" value="UniProtKB-KW"/>
</dbReference>
<feature type="domain" description="C2H2-type" evidence="12">
    <location>
        <begin position="272"/>
        <end position="299"/>
    </location>
</feature>
<feature type="domain" description="C2H2-type" evidence="12">
    <location>
        <begin position="439"/>
        <end position="466"/>
    </location>
</feature>
<name>A0A812D3T4_ACAPH</name>
<feature type="domain" description="C2H2-type" evidence="12">
    <location>
        <begin position="411"/>
        <end position="438"/>
    </location>
</feature>
<evidence type="ECO:0000256" key="11">
    <source>
        <dbReference type="SAM" id="MobiDB-lite"/>
    </source>
</evidence>
<keyword evidence="7" id="KW-0238">DNA-binding</keyword>
<feature type="domain" description="C2H2-type" evidence="12">
    <location>
        <begin position="244"/>
        <end position="271"/>
    </location>
</feature>
<evidence type="ECO:0000256" key="2">
    <source>
        <dbReference type="ARBA" id="ARBA00022723"/>
    </source>
</evidence>
<evidence type="ECO:0000256" key="5">
    <source>
        <dbReference type="ARBA" id="ARBA00022833"/>
    </source>
</evidence>
<keyword evidence="4 10" id="KW-0863">Zinc-finger</keyword>
<feature type="region of interest" description="Disordered" evidence="11">
    <location>
        <begin position="293"/>
        <end position="329"/>
    </location>
</feature>
<proteinExistence type="predicted"/>
<dbReference type="PANTHER" id="PTHR24376">
    <property type="entry name" value="ZINC FINGER PROTEIN"/>
    <property type="match status" value="1"/>
</dbReference>
<keyword evidence="9" id="KW-0539">Nucleus</keyword>
<feature type="compositionally biased region" description="Basic and acidic residues" evidence="11">
    <location>
        <begin position="538"/>
        <end position="547"/>
    </location>
</feature>
<comment type="caution">
    <text evidence="13">The sequence shown here is derived from an EMBL/GenBank/DDBJ whole genome shotgun (WGS) entry which is preliminary data.</text>
</comment>
<dbReference type="FunFam" id="3.30.160.60:FF:000100">
    <property type="entry name" value="Zinc finger 45-like"/>
    <property type="match status" value="1"/>
</dbReference>
<feature type="domain" description="C2H2-type" evidence="12">
    <location>
        <begin position="74"/>
        <end position="101"/>
    </location>
</feature>
<feature type="domain" description="C2H2-type" evidence="12">
    <location>
        <begin position="213"/>
        <end position="243"/>
    </location>
</feature>
<feature type="region of interest" description="Disordered" evidence="11">
    <location>
        <begin position="374"/>
        <end position="403"/>
    </location>
</feature>
<evidence type="ECO:0000256" key="9">
    <source>
        <dbReference type="ARBA" id="ARBA00023242"/>
    </source>
</evidence>
<evidence type="ECO:0000313" key="13">
    <source>
        <dbReference type="EMBL" id="CAE1288237.1"/>
    </source>
</evidence>
<dbReference type="Pfam" id="PF00096">
    <property type="entry name" value="zf-C2H2"/>
    <property type="match status" value="7"/>
</dbReference>
<evidence type="ECO:0000256" key="4">
    <source>
        <dbReference type="ARBA" id="ARBA00022771"/>
    </source>
</evidence>
<dbReference type="FunFam" id="3.30.160.60:FF:000634">
    <property type="entry name" value="Zinc finger X-chromosomal protein"/>
    <property type="match status" value="1"/>
</dbReference>
<dbReference type="SMART" id="SM00355">
    <property type="entry name" value="ZnF_C2H2"/>
    <property type="match status" value="9"/>
</dbReference>
<protein>
    <submittedName>
        <fullName evidence="13">KRAB</fullName>
    </submittedName>
</protein>
<evidence type="ECO:0000256" key="8">
    <source>
        <dbReference type="ARBA" id="ARBA00023163"/>
    </source>
</evidence>
<keyword evidence="6" id="KW-0805">Transcription regulation</keyword>
<feature type="compositionally biased region" description="Polar residues" evidence="11">
    <location>
        <begin position="548"/>
        <end position="558"/>
    </location>
</feature>
<feature type="compositionally biased region" description="Polar residues" evidence="11">
    <location>
        <begin position="388"/>
        <end position="398"/>
    </location>
</feature>
<dbReference type="FunFam" id="3.30.160.60:FF:002343">
    <property type="entry name" value="Zinc finger protein 33A"/>
    <property type="match status" value="2"/>
</dbReference>
<dbReference type="PROSITE" id="PS50157">
    <property type="entry name" value="ZINC_FINGER_C2H2_2"/>
    <property type="match status" value="10"/>
</dbReference>
<evidence type="ECO:0000256" key="7">
    <source>
        <dbReference type="ARBA" id="ARBA00023125"/>
    </source>
</evidence>
<organism evidence="13 14">
    <name type="scientific">Acanthosepion pharaonis</name>
    <name type="common">Pharaoh cuttlefish</name>
    <name type="synonym">Sepia pharaonis</name>
    <dbReference type="NCBI Taxonomy" id="158019"/>
    <lineage>
        <taxon>Eukaryota</taxon>
        <taxon>Metazoa</taxon>
        <taxon>Spiralia</taxon>
        <taxon>Lophotrochozoa</taxon>
        <taxon>Mollusca</taxon>
        <taxon>Cephalopoda</taxon>
        <taxon>Coleoidea</taxon>
        <taxon>Decapodiformes</taxon>
        <taxon>Sepiida</taxon>
        <taxon>Sepiina</taxon>
        <taxon>Sepiidae</taxon>
        <taxon>Acanthosepion</taxon>
    </lineage>
</organism>
<dbReference type="InterPro" id="IPR036236">
    <property type="entry name" value="Znf_C2H2_sf"/>
</dbReference>
<feature type="region of interest" description="Disordered" evidence="11">
    <location>
        <begin position="1"/>
        <end position="25"/>
    </location>
</feature>
<dbReference type="OrthoDB" id="9936054at2759"/>
<dbReference type="InterPro" id="IPR013087">
    <property type="entry name" value="Znf_C2H2_type"/>
</dbReference>
<dbReference type="Gene3D" id="3.30.160.60">
    <property type="entry name" value="Classic Zinc Finger"/>
    <property type="match status" value="9"/>
</dbReference>
<reference evidence="13" key="1">
    <citation type="submission" date="2021-01" db="EMBL/GenBank/DDBJ databases">
        <authorList>
            <person name="Li R."/>
            <person name="Bekaert M."/>
        </authorList>
    </citation>
    <scope>NUCLEOTIDE SEQUENCE</scope>
    <source>
        <strain evidence="13">Farmed</strain>
    </source>
</reference>
<dbReference type="GO" id="GO:0001228">
    <property type="term" value="F:DNA-binding transcription activator activity, RNA polymerase II-specific"/>
    <property type="evidence" value="ECO:0007669"/>
    <property type="project" value="TreeGrafter"/>
</dbReference>
<dbReference type="SUPFAM" id="SSF57667">
    <property type="entry name" value="beta-beta-alpha zinc fingers"/>
    <property type="match status" value="6"/>
</dbReference>
<dbReference type="FunFam" id="3.30.160.60:FF:000478">
    <property type="entry name" value="Zinc finger protein 133"/>
    <property type="match status" value="1"/>
</dbReference>
<feature type="compositionally biased region" description="Polar residues" evidence="11">
    <location>
        <begin position="1"/>
        <end position="18"/>
    </location>
</feature>
<accession>A0A812D3T4</accession>
<evidence type="ECO:0000256" key="1">
    <source>
        <dbReference type="ARBA" id="ARBA00004123"/>
    </source>
</evidence>
<keyword evidence="5" id="KW-0862">Zinc</keyword>
<dbReference type="FunFam" id="3.30.160.60:FF:000736">
    <property type="entry name" value="Zinc finger protein 423"/>
    <property type="match status" value="1"/>
</dbReference>
<evidence type="ECO:0000259" key="12">
    <source>
        <dbReference type="PROSITE" id="PS50157"/>
    </source>
</evidence>
<dbReference type="EMBL" id="CAHIKZ030002523">
    <property type="protein sequence ID" value="CAE1288237.1"/>
    <property type="molecule type" value="Genomic_DNA"/>
</dbReference>
<dbReference type="AlphaFoldDB" id="A0A812D3T4"/>
<feature type="domain" description="C2H2-type" evidence="12">
    <location>
        <begin position="46"/>
        <end position="73"/>
    </location>
</feature>
<keyword evidence="3" id="KW-0677">Repeat</keyword>
<dbReference type="Proteomes" id="UP000597762">
    <property type="component" value="Unassembled WGS sequence"/>
</dbReference>
<feature type="domain" description="C2H2-type" evidence="12">
    <location>
        <begin position="467"/>
        <end position="494"/>
    </location>
</feature>
<feature type="region of interest" description="Disordered" evidence="11">
    <location>
        <begin position="526"/>
        <end position="565"/>
    </location>
</feature>
<feature type="compositionally biased region" description="Low complexity" evidence="11">
    <location>
        <begin position="375"/>
        <end position="387"/>
    </location>
</feature>
<evidence type="ECO:0000256" key="6">
    <source>
        <dbReference type="ARBA" id="ARBA00023015"/>
    </source>
</evidence>
<dbReference type="GO" id="GO:0005634">
    <property type="term" value="C:nucleus"/>
    <property type="evidence" value="ECO:0007669"/>
    <property type="project" value="UniProtKB-SubCell"/>
</dbReference>
<feature type="compositionally biased region" description="Polar residues" evidence="11">
    <location>
        <begin position="526"/>
        <end position="537"/>
    </location>
</feature>
<evidence type="ECO:0000256" key="3">
    <source>
        <dbReference type="ARBA" id="ARBA00022737"/>
    </source>
</evidence>
<evidence type="ECO:0000313" key="14">
    <source>
        <dbReference type="Proteomes" id="UP000597762"/>
    </source>
</evidence>
<feature type="domain" description="C2H2-type" evidence="12">
    <location>
        <begin position="102"/>
        <end position="129"/>
    </location>
</feature>
<dbReference type="PROSITE" id="PS00028">
    <property type="entry name" value="ZINC_FINGER_C2H2_1"/>
    <property type="match status" value="7"/>
</dbReference>
<sequence>MNPLSETPTPPQRSTTAPQQPPSTSNLLLSLDLSKTLHQPVEPRPNCCDICGRYFSRYDNLERHRRTHLNQKLFDCEDCGKSFSQKSHLKEHSTVHTGEHPYKCHVCGYAFSRKGNLSRHMKTHEEQPTLSTSSVITTATLLRKVTSSISESSNNVLGPTLDVQEPEEVDALAEEPDSLGVDSSSKSIISAFSRHHRRQHGDNTLDINSDNPFGCKACWKAFSQGSYNSRNKVHQRIHSALKPYKCDLCPKSFSQRSHLKVHRRIHTGEKPFSCPTCAFTFSRNDHLERHMRTHHGQKTYRVLGSSNRGNTGGSDNQCDPHSEDAPNANNDEEMQPSTCGCVESNCSCCCNNSCDHNTKESKCNSESSNIQADLGNHGSNSNNNNNHQKATTQNGHLDSNSEDNCESSKPLDCSLCFRAFSKRSHESMHKQIHQAVLPYKCNVCGKAFPQNGNLTRHKRTHVGEKRFKCDICGKAFSQRSHVKVHQLIHIGNRPYKCNDCGYAFRRPDHLLRHKQANAGNTRLSCVSRQAEETQNSDSEVKGHREKCSMQTEPQLRTSEQADSREIEGPLQNPLNLVQPVPLNLHSPPVDIPYYNTDSVAATLVNIQPNQASVANPTSLPFGVSHYHTRLPPNFTLSHHSLPQTSALPPHLNIALQPRLTHTNAGFKI</sequence>
<dbReference type="PANTHER" id="PTHR24376:SF38">
    <property type="entry name" value="ZINC FINGER PROTEIN 445"/>
    <property type="match status" value="1"/>
</dbReference>
<dbReference type="FunFam" id="3.30.160.60:FF:000340">
    <property type="entry name" value="zinc finger protein 473 isoform X1"/>
    <property type="match status" value="1"/>
</dbReference>
<gene>
    <name evidence="13" type="ORF">SPHA_47024</name>
</gene>
<feature type="compositionally biased region" description="Polar residues" evidence="11">
    <location>
        <begin position="304"/>
        <end position="317"/>
    </location>
</feature>
<keyword evidence="2" id="KW-0479">Metal-binding</keyword>
<dbReference type="GO" id="GO:0000978">
    <property type="term" value="F:RNA polymerase II cis-regulatory region sequence-specific DNA binding"/>
    <property type="evidence" value="ECO:0007669"/>
    <property type="project" value="TreeGrafter"/>
</dbReference>
<comment type="subcellular location">
    <subcellularLocation>
        <location evidence="1">Nucleus</location>
    </subcellularLocation>
</comment>
<dbReference type="Pfam" id="PF13912">
    <property type="entry name" value="zf-C2H2_6"/>
    <property type="match status" value="1"/>
</dbReference>